<dbReference type="SUPFAM" id="SSF54593">
    <property type="entry name" value="Glyoxalase/Bleomycin resistance protein/Dihydroxybiphenyl dioxygenase"/>
    <property type="match status" value="1"/>
</dbReference>
<evidence type="ECO:0000313" key="2">
    <source>
        <dbReference type="EMBL" id="SDN41401.1"/>
    </source>
</evidence>
<reference evidence="3 5" key="2">
    <citation type="submission" date="2019-03" db="EMBL/GenBank/DDBJ databases">
        <title>Genomics of glacier-inhabiting Cryobacterium strains.</title>
        <authorList>
            <person name="Liu Q."/>
            <person name="Xin Y.-H."/>
        </authorList>
    </citation>
    <scope>NUCLEOTIDE SEQUENCE [LARGE SCALE GENOMIC DNA]</scope>
    <source>
        <strain evidence="3 5">Hh8</strain>
    </source>
</reference>
<gene>
    <name evidence="3" type="ORF">E3O21_16715</name>
    <name evidence="2" type="ORF">SAMN05216368_105184</name>
</gene>
<protein>
    <submittedName>
        <fullName evidence="3">VOC family protein</fullName>
    </submittedName>
</protein>
<dbReference type="EMBL" id="SOFD01000038">
    <property type="protein sequence ID" value="TFB73886.1"/>
    <property type="molecule type" value="Genomic_DNA"/>
</dbReference>
<dbReference type="InterPro" id="IPR037523">
    <property type="entry name" value="VOC_core"/>
</dbReference>
<name>A0A4R8UXB1_9MICO</name>
<dbReference type="Gene3D" id="3.10.180.10">
    <property type="entry name" value="2,3-Dihydroxybiphenyl 1,2-Dioxygenase, domain 1"/>
    <property type="match status" value="1"/>
</dbReference>
<dbReference type="CDD" id="cd06587">
    <property type="entry name" value="VOC"/>
    <property type="match status" value="1"/>
</dbReference>
<dbReference type="Proteomes" id="UP000298252">
    <property type="component" value="Unassembled WGS sequence"/>
</dbReference>
<organism evidence="2 4">
    <name type="scientific">Cryobacterium flavum</name>
    <dbReference type="NCBI Taxonomy" id="1424659"/>
    <lineage>
        <taxon>Bacteria</taxon>
        <taxon>Bacillati</taxon>
        <taxon>Actinomycetota</taxon>
        <taxon>Actinomycetes</taxon>
        <taxon>Micrococcales</taxon>
        <taxon>Microbacteriaceae</taxon>
        <taxon>Cryobacterium</taxon>
    </lineage>
</organism>
<dbReference type="AlphaFoldDB" id="A0A4R8UXB1"/>
<evidence type="ECO:0000313" key="5">
    <source>
        <dbReference type="Proteomes" id="UP000298252"/>
    </source>
</evidence>
<evidence type="ECO:0000259" key="1">
    <source>
        <dbReference type="PROSITE" id="PS51819"/>
    </source>
</evidence>
<dbReference type="InterPro" id="IPR029068">
    <property type="entry name" value="Glyas_Bleomycin-R_OHBP_Dase"/>
</dbReference>
<dbReference type="PROSITE" id="PS51819">
    <property type="entry name" value="VOC"/>
    <property type="match status" value="1"/>
</dbReference>
<keyword evidence="5" id="KW-1185">Reference proteome</keyword>
<dbReference type="EMBL" id="FNIB01000005">
    <property type="protein sequence ID" value="SDN41401.1"/>
    <property type="molecule type" value="Genomic_DNA"/>
</dbReference>
<dbReference type="STRING" id="1424659.SAMN05216368_105184"/>
<dbReference type="InterPro" id="IPR004360">
    <property type="entry name" value="Glyas_Fos-R_dOase_dom"/>
</dbReference>
<dbReference type="Pfam" id="PF00903">
    <property type="entry name" value="Glyoxalase"/>
    <property type="match status" value="1"/>
</dbReference>
<dbReference type="Proteomes" id="UP000199639">
    <property type="component" value="Unassembled WGS sequence"/>
</dbReference>
<feature type="domain" description="VOC" evidence="1">
    <location>
        <begin position="2"/>
        <end position="113"/>
    </location>
</feature>
<accession>A0A4R8UXB1</accession>
<dbReference type="RefSeq" id="WP_092340379.1">
    <property type="nucleotide sequence ID" value="NZ_FNIB01000005.1"/>
</dbReference>
<proteinExistence type="predicted"/>
<evidence type="ECO:0000313" key="3">
    <source>
        <dbReference type="EMBL" id="TFB73886.1"/>
    </source>
</evidence>
<evidence type="ECO:0000313" key="4">
    <source>
        <dbReference type="Proteomes" id="UP000199639"/>
    </source>
</evidence>
<reference evidence="2 4" key="1">
    <citation type="submission" date="2016-10" db="EMBL/GenBank/DDBJ databases">
        <authorList>
            <person name="Varghese N."/>
            <person name="Submissions S."/>
        </authorList>
    </citation>
    <scope>NUCLEOTIDE SEQUENCE [LARGE SCALE GENOMIC DNA]</scope>
    <source>
        <strain evidence="2 4">CGMCC 1.11215</strain>
    </source>
</reference>
<sequence length="118" mass="13105">MTINHLLAVVPVADFEAAHRWYERLLGRRADNAPMAGLLVEWRMTDNGWLQLTHDETRAGTGLLNFAVDDLPAHPAELHGHGLEPGEIVQANKGVQLSTIVDPEGNTITFIGHFREVY</sequence>